<gene>
    <name evidence="1" type="ORF">GCM10008906_01330</name>
</gene>
<evidence type="ECO:0000313" key="1">
    <source>
        <dbReference type="EMBL" id="GAA0732100.1"/>
    </source>
</evidence>
<keyword evidence="2" id="KW-1185">Reference proteome</keyword>
<evidence type="ECO:0008006" key="3">
    <source>
        <dbReference type="Google" id="ProtNLM"/>
    </source>
</evidence>
<dbReference type="EMBL" id="BAAACG010000001">
    <property type="protein sequence ID" value="GAA0732100.1"/>
    <property type="molecule type" value="Genomic_DNA"/>
</dbReference>
<sequence>MNKIKEYTDNERKIFGKTYTDIMKAITEIEDYISKENLNNRKYVKKYGLLKEYINLIDKADKLADGKGLFEALKSDEKYKKMLEDFKMENIKELSQLDNCSKCACLNCPNECDFDACLGCRESSKIKYCDHKKINITTFTSFTLDLTDDETGEDNTYKVLAVIQDLEREQKYIIIENVEDEEDKFILYYYPGIKEDSYGEITDEEEFDYIASMYQSHC</sequence>
<evidence type="ECO:0000313" key="2">
    <source>
        <dbReference type="Proteomes" id="UP001501510"/>
    </source>
</evidence>
<proteinExistence type="predicted"/>
<protein>
    <recommendedName>
        <fullName evidence="3">DUF1292 domain-containing protein</fullName>
    </recommendedName>
</protein>
<comment type="caution">
    <text evidence="1">The sequence shown here is derived from an EMBL/GenBank/DDBJ whole genome shotgun (WGS) entry which is preliminary data.</text>
</comment>
<reference evidence="2" key="1">
    <citation type="journal article" date="2019" name="Int. J. Syst. Evol. Microbiol.">
        <title>The Global Catalogue of Microorganisms (GCM) 10K type strain sequencing project: providing services to taxonomists for standard genome sequencing and annotation.</title>
        <authorList>
            <consortium name="The Broad Institute Genomics Platform"/>
            <consortium name="The Broad Institute Genome Sequencing Center for Infectious Disease"/>
            <person name="Wu L."/>
            <person name="Ma J."/>
        </authorList>
    </citation>
    <scope>NUCLEOTIDE SEQUENCE [LARGE SCALE GENOMIC DNA]</scope>
    <source>
        <strain evidence="2">JCM 1407</strain>
    </source>
</reference>
<accession>A0ABP3UIC5</accession>
<dbReference type="RefSeq" id="WP_343757796.1">
    <property type="nucleotide sequence ID" value="NZ_BAAACG010000001.1"/>
</dbReference>
<organism evidence="1 2">
    <name type="scientific">Clostridium oceanicum</name>
    <dbReference type="NCBI Taxonomy" id="1543"/>
    <lineage>
        <taxon>Bacteria</taxon>
        <taxon>Bacillati</taxon>
        <taxon>Bacillota</taxon>
        <taxon>Clostridia</taxon>
        <taxon>Eubacteriales</taxon>
        <taxon>Clostridiaceae</taxon>
        <taxon>Clostridium</taxon>
    </lineage>
</organism>
<dbReference type="Proteomes" id="UP001501510">
    <property type="component" value="Unassembled WGS sequence"/>
</dbReference>
<name>A0ABP3UIC5_9CLOT</name>